<gene>
    <name evidence="13" type="ordered locus">Psesu_0941</name>
</gene>
<evidence type="ECO:0000259" key="11">
    <source>
        <dbReference type="Pfam" id="PF03934"/>
    </source>
</evidence>
<feature type="domain" description="T2SS protein K second SAM-like" evidence="11">
    <location>
        <begin position="213"/>
        <end position="268"/>
    </location>
</feature>
<dbReference type="InterPro" id="IPR045584">
    <property type="entry name" value="Pilin-like"/>
</dbReference>
<dbReference type="NCBIfam" id="NF037980">
    <property type="entry name" value="T2SS_GspK"/>
    <property type="match status" value="1"/>
</dbReference>
<keyword evidence="14" id="KW-1185">Reference proteome</keyword>
<dbReference type="InterPro" id="IPR049179">
    <property type="entry name" value="T2SSK_SAM-like_2nd"/>
</dbReference>
<feature type="domain" description="T2SS protein K first SAM-like" evidence="12">
    <location>
        <begin position="98"/>
        <end position="206"/>
    </location>
</feature>
<comment type="subcellular location">
    <subcellularLocation>
        <location evidence="1 10">Cell inner membrane</location>
    </subcellularLocation>
</comment>
<evidence type="ECO:0000256" key="4">
    <source>
        <dbReference type="ARBA" id="ARBA00022475"/>
    </source>
</evidence>
<evidence type="ECO:0000256" key="9">
    <source>
        <dbReference type="ARBA" id="ARBA00023136"/>
    </source>
</evidence>
<evidence type="ECO:0000259" key="12">
    <source>
        <dbReference type="Pfam" id="PF21687"/>
    </source>
</evidence>
<dbReference type="InterPro" id="IPR049031">
    <property type="entry name" value="T2SSK_SAM-like_1st"/>
</dbReference>
<name>E6WR47_PSEUU</name>
<evidence type="ECO:0000256" key="2">
    <source>
        <dbReference type="ARBA" id="ARBA00007246"/>
    </source>
</evidence>
<accession>E6WR47</accession>
<dbReference type="SUPFAM" id="SSF54523">
    <property type="entry name" value="Pili subunits"/>
    <property type="match status" value="1"/>
</dbReference>
<dbReference type="Pfam" id="PF03934">
    <property type="entry name" value="T2SSK"/>
    <property type="match status" value="1"/>
</dbReference>
<evidence type="ECO:0000256" key="10">
    <source>
        <dbReference type="PIRNR" id="PIRNR002786"/>
    </source>
</evidence>
<keyword evidence="8" id="KW-1133">Transmembrane helix</keyword>
<evidence type="ECO:0000256" key="1">
    <source>
        <dbReference type="ARBA" id="ARBA00004533"/>
    </source>
</evidence>
<dbReference type="Pfam" id="PF21687">
    <property type="entry name" value="T2SSK_1st"/>
    <property type="match status" value="1"/>
</dbReference>
<dbReference type="AlphaFoldDB" id="E6WR47"/>
<dbReference type="Gene3D" id="3.30.1300.30">
    <property type="entry name" value="GSPII I/J protein-like"/>
    <property type="match status" value="1"/>
</dbReference>
<organism evidence="13 14">
    <name type="scientific">Pseudoxanthomonas suwonensis (strain 11-1)</name>
    <dbReference type="NCBI Taxonomy" id="743721"/>
    <lineage>
        <taxon>Bacteria</taxon>
        <taxon>Pseudomonadati</taxon>
        <taxon>Pseudomonadota</taxon>
        <taxon>Gammaproteobacteria</taxon>
        <taxon>Lysobacterales</taxon>
        <taxon>Lysobacteraceae</taxon>
        <taxon>Pseudoxanthomonas</taxon>
    </lineage>
</organism>
<keyword evidence="6" id="KW-0812">Transmembrane</keyword>
<keyword evidence="3 10" id="KW-0813">Transport</keyword>
<evidence type="ECO:0000313" key="14">
    <source>
        <dbReference type="Proteomes" id="UP000008632"/>
    </source>
</evidence>
<keyword evidence="7" id="KW-0653">Protein transport</keyword>
<dbReference type="RefSeq" id="WP_013534622.1">
    <property type="nucleotide sequence ID" value="NC_014924.1"/>
</dbReference>
<dbReference type="HOGENOM" id="CLU_057294_0_0_6"/>
<evidence type="ECO:0000256" key="5">
    <source>
        <dbReference type="ARBA" id="ARBA00022519"/>
    </source>
</evidence>
<dbReference type="KEGG" id="psu:Psesu_0941"/>
<dbReference type="SUPFAM" id="SSF158544">
    <property type="entry name" value="GspK insert domain-like"/>
    <property type="match status" value="2"/>
</dbReference>
<dbReference type="PIRSF" id="PIRSF002786">
    <property type="entry name" value="XcpX"/>
    <property type="match status" value="1"/>
</dbReference>
<dbReference type="InterPro" id="IPR038072">
    <property type="entry name" value="GspK_central_sf"/>
</dbReference>
<dbReference type="EMBL" id="CP002446">
    <property type="protein sequence ID" value="ADV26792.1"/>
    <property type="molecule type" value="Genomic_DNA"/>
</dbReference>
<keyword evidence="4 10" id="KW-1003">Cell membrane</keyword>
<dbReference type="PANTHER" id="PTHR38831:SF1">
    <property type="entry name" value="TYPE II SECRETION SYSTEM PROTEIN K-RELATED"/>
    <property type="match status" value="1"/>
</dbReference>
<proteinExistence type="inferred from homology"/>
<dbReference type="OrthoDB" id="9788973at2"/>
<dbReference type="GO" id="GO:0005886">
    <property type="term" value="C:plasma membrane"/>
    <property type="evidence" value="ECO:0007669"/>
    <property type="project" value="UniProtKB-SubCell"/>
</dbReference>
<keyword evidence="9 10" id="KW-0472">Membrane</keyword>
<comment type="similarity">
    <text evidence="2 10">Belongs to the GSP K family.</text>
</comment>
<evidence type="ECO:0000256" key="6">
    <source>
        <dbReference type="ARBA" id="ARBA00022692"/>
    </source>
</evidence>
<dbReference type="Gene3D" id="1.10.40.60">
    <property type="entry name" value="EpsJ-like"/>
    <property type="match status" value="2"/>
</dbReference>
<reference evidence="13 14" key="1">
    <citation type="submission" date="2011-01" db="EMBL/GenBank/DDBJ databases">
        <title>Complete sequence of Pseudoxanthomonas suwonensis 11-1.</title>
        <authorList>
            <consortium name="US DOE Joint Genome Institute"/>
            <person name="Lucas S."/>
            <person name="Copeland A."/>
            <person name="Lapidus A."/>
            <person name="Cheng J.-F."/>
            <person name="Goodwin L."/>
            <person name="Pitluck S."/>
            <person name="Teshima H."/>
            <person name="Detter J.C."/>
            <person name="Han C."/>
            <person name="Tapia R."/>
            <person name="Land M."/>
            <person name="Hauser L."/>
            <person name="Kyrpides N."/>
            <person name="Ivanova N."/>
            <person name="Ovchinnikova G."/>
            <person name="Siebers A.K."/>
            <person name="Allgaier M."/>
            <person name="Thelen M.P."/>
            <person name="Hugenholtz P."/>
            <person name="Gladden J."/>
            <person name="Woyke T."/>
        </authorList>
    </citation>
    <scope>NUCLEOTIDE SEQUENCE [LARGE SCALE GENOMIC DNA]</scope>
    <source>
        <strain evidence="14">11-1</strain>
    </source>
</reference>
<evidence type="ECO:0000313" key="13">
    <source>
        <dbReference type="EMBL" id="ADV26792.1"/>
    </source>
</evidence>
<dbReference type="InterPro" id="IPR005628">
    <property type="entry name" value="GspK"/>
</dbReference>
<sequence>MRRRQSGAALLVVLLLAAVMAVLAMAMLDDIRFGLRSAGNAQAMQQARRYALGTEALARARIGELARGRNDPARWQDQPLLFPIEHGLVQARLRDASACFNLNSVVDGAPGHWQRHELGIRQYVALLQALDFPAAQAQGMADALADWIDSDDQRAPLGAEDRSYAARADGYRTGATLLAEPSELRAIRGYDAVAYARLRPHVCALPVGGPSPVNVNALVPAQAPVLSMLTLGAVTPGQARRILAARPAGGWDDATTFWAQPALAAAAVPNEVYDQTGLRSQWFALDSTVEYAGAQILMNSLLQMDNAGRVRLWARRWTHEE</sequence>
<dbReference type="PANTHER" id="PTHR38831">
    <property type="entry name" value="TYPE II SECRETION SYSTEM PROTEIN K"/>
    <property type="match status" value="1"/>
</dbReference>
<evidence type="ECO:0000256" key="3">
    <source>
        <dbReference type="ARBA" id="ARBA00022448"/>
    </source>
</evidence>
<keyword evidence="5 10" id="KW-0997">Cell inner membrane</keyword>
<dbReference type="GO" id="GO:0009306">
    <property type="term" value="P:protein secretion"/>
    <property type="evidence" value="ECO:0007669"/>
    <property type="project" value="InterPro"/>
</dbReference>
<evidence type="ECO:0000256" key="7">
    <source>
        <dbReference type="ARBA" id="ARBA00022927"/>
    </source>
</evidence>
<dbReference type="eggNOG" id="COG3156">
    <property type="taxonomic scope" value="Bacteria"/>
</dbReference>
<protein>
    <recommendedName>
        <fullName evidence="10">Type II secretion system protein K</fullName>
    </recommendedName>
</protein>
<dbReference type="Proteomes" id="UP000008632">
    <property type="component" value="Chromosome"/>
</dbReference>
<dbReference type="STRING" id="743721.Psesu_0941"/>
<evidence type="ECO:0000256" key="8">
    <source>
        <dbReference type="ARBA" id="ARBA00022989"/>
    </source>
</evidence>